<protein>
    <submittedName>
        <fullName evidence="1">5231_t:CDS:1</fullName>
    </submittedName>
</protein>
<feature type="non-terminal residue" evidence="1">
    <location>
        <position position="1"/>
    </location>
</feature>
<evidence type="ECO:0000313" key="1">
    <source>
        <dbReference type="EMBL" id="CAG8772282.1"/>
    </source>
</evidence>
<accession>A0A9N9NX72</accession>
<proteinExistence type="predicted"/>
<dbReference type="EMBL" id="CAJVPS010053233">
    <property type="protein sequence ID" value="CAG8772282.1"/>
    <property type="molecule type" value="Genomic_DNA"/>
</dbReference>
<dbReference type="Proteomes" id="UP000789508">
    <property type="component" value="Unassembled WGS sequence"/>
</dbReference>
<comment type="caution">
    <text evidence="1">The sequence shown here is derived from an EMBL/GenBank/DDBJ whole genome shotgun (WGS) entry which is preliminary data.</text>
</comment>
<reference evidence="1" key="1">
    <citation type="submission" date="2021-06" db="EMBL/GenBank/DDBJ databases">
        <authorList>
            <person name="Kallberg Y."/>
            <person name="Tangrot J."/>
            <person name="Rosling A."/>
        </authorList>
    </citation>
    <scope>NUCLEOTIDE SEQUENCE</scope>
    <source>
        <strain evidence="1">FL130A</strain>
    </source>
</reference>
<sequence>FASIKVNPQKSTLVTNLIALDKTIIFDNEQLTVITNGTLIKYLEAWFSTNRKPTLVQKEIMAEAVINLKKLQFTHITEKQAIYIINSVITPHLLY</sequence>
<name>A0A9N9NX72_9GLOM</name>
<organism evidence="1 2">
    <name type="scientific">Ambispora leptoticha</name>
    <dbReference type="NCBI Taxonomy" id="144679"/>
    <lineage>
        <taxon>Eukaryota</taxon>
        <taxon>Fungi</taxon>
        <taxon>Fungi incertae sedis</taxon>
        <taxon>Mucoromycota</taxon>
        <taxon>Glomeromycotina</taxon>
        <taxon>Glomeromycetes</taxon>
        <taxon>Archaeosporales</taxon>
        <taxon>Ambisporaceae</taxon>
        <taxon>Ambispora</taxon>
    </lineage>
</organism>
<gene>
    <name evidence="1" type="ORF">ALEPTO_LOCUS14210</name>
</gene>
<dbReference type="OrthoDB" id="2435398at2759"/>
<keyword evidence="2" id="KW-1185">Reference proteome</keyword>
<evidence type="ECO:0000313" key="2">
    <source>
        <dbReference type="Proteomes" id="UP000789508"/>
    </source>
</evidence>
<dbReference type="AlphaFoldDB" id="A0A9N9NX72"/>